<dbReference type="PANTHER" id="PTHR46796">
    <property type="entry name" value="HTH-TYPE TRANSCRIPTIONAL ACTIVATOR RHAS-RELATED"/>
    <property type="match status" value="1"/>
</dbReference>
<gene>
    <name evidence="6" type="primary">btr_1</name>
    <name evidence="6" type="ORF">C1752_00002</name>
</gene>
<evidence type="ECO:0000256" key="2">
    <source>
        <dbReference type="ARBA" id="ARBA00023125"/>
    </source>
</evidence>
<dbReference type="InterPro" id="IPR037923">
    <property type="entry name" value="HTH-like"/>
</dbReference>
<dbReference type="Pfam" id="PF02311">
    <property type="entry name" value="AraC_binding"/>
    <property type="match status" value="1"/>
</dbReference>
<dbReference type="InterPro" id="IPR018060">
    <property type="entry name" value="HTH_AraC"/>
</dbReference>
<name>A0A2W1K164_9CYAN</name>
<dbReference type="SMART" id="SM00342">
    <property type="entry name" value="HTH_ARAC"/>
    <property type="match status" value="1"/>
</dbReference>
<dbReference type="RefSeq" id="WP_110984001.1">
    <property type="nucleotide sequence ID" value="NZ_CAWNWM010000001.1"/>
</dbReference>
<keyword evidence="7" id="KW-1185">Reference proteome</keyword>
<dbReference type="GO" id="GO:0043565">
    <property type="term" value="F:sequence-specific DNA binding"/>
    <property type="evidence" value="ECO:0007669"/>
    <property type="project" value="InterPro"/>
</dbReference>
<evidence type="ECO:0000256" key="3">
    <source>
        <dbReference type="ARBA" id="ARBA00023159"/>
    </source>
</evidence>
<evidence type="ECO:0000256" key="4">
    <source>
        <dbReference type="ARBA" id="ARBA00023163"/>
    </source>
</evidence>
<dbReference type="Proteomes" id="UP000248857">
    <property type="component" value="Unassembled WGS sequence"/>
</dbReference>
<dbReference type="InterPro" id="IPR050204">
    <property type="entry name" value="AraC_XylS_family_regulators"/>
</dbReference>
<evidence type="ECO:0000313" key="6">
    <source>
        <dbReference type="EMBL" id="PZD75224.1"/>
    </source>
</evidence>
<dbReference type="EMBL" id="PQWO01000001">
    <property type="protein sequence ID" value="PZD75224.1"/>
    <property type="molecule type" value="Genomic_DNA"/>
</dbReference>
<dbReference type="InterPro" id="IPR009057">
    <property type="entry name" value="Homeodomain-like_sf"/>
</dbReference>
<evidence type="ECO:0000259" key="5">
    <source>
        <dbReference type="PROSITE" id="PS01124"/>
    </source>
</evidence>
<dbReference type="SUPFAM" id="SSF46689">
    <property type="entry name" value="Homeodomain-like"/>
    <property type="match status" value="2"/>
</dbReference>
<dbReference type="Pfam" id="PF12833">
    <property type="entry name" value="HTH_18"/>
    <property type="match status" value="1"/>
</dbReference>
<dbReference type="InterPro" id="IPR018062">
    <property type="entry name" value="HTH_AraC-typ_CS"/>
</dbReference>
<dbReference type="SUPFAM" id="SSF51215">
    <property type="entry name" value="Regulatory protein AraC"/>
    <property type="match status" value="1"/>
</dbReference>
<dbReference type="AlphaFoldDB" id="A0A2W1K164"/>
<dbReference type="OrthoDB" id="516605at2"/>
<evidence type="ECO:0000256" key="1">
    <source>
        <dbReference type="ARBA" id="ARBA00023015"/>
    </source>
</evidence>
<dbReference type="InterPro" id="IPR003313">
    <property type="entry name" value="AraC-bd"/>
</dbReference>
<evidence type="ECO:0000313" key="7">
    <source>
        <dbReference type="Proteomes" id="UP000248857"/>
    </source>
</evidence>
<protein>
    <submittedName>
        <fullName evidence="6">HTH-type transcriptional activator Btr</fullName>
    </submittedName>
</protein>
<dbReference type="Gene3D" id="1.10.10.60">
    <property type="entry name" value="Homeodomain-like"/>
    <property type="match status" value="1"/>
</dbReference>
<reference evidence="6 7" key="1">
    <citation type="journal article" date="2018" name="Sci. Rep.">
        <title>A novel species of the marine cyanobacterium Acaryochloris with a unique pigment content and lifestyle.</title>
        <authorList>
            <person name="Partensky F."/>
            <person name="Six C."/>
            <person name="Ratin M."/>
            <person name="Garczarek L."/>
            <person name="Vaulot D."/>
            <person name="Probert I."/>
            <person name="Calteau A."/>
            <person name="Gourvil P."/>
            <person name="Marie D."/>
            <person name="Grebert T."/>
            <person name="Bouchier C."/>
            <person name="Le Panse S."/>
            <person name="Gachenot M."/>
            <person name="Rodriguez F."/>
            <person name="Garrido J.L."/>
        </authorList>
    </citation>
    <scope>NUCLEOTIDE SEQUENCE [LARGE SCALE GENOMIC DNA]</scope>
    <source>
        <strain evidence="6 7">RCC1774</strain>
    </source>
</reference>
<sequence>MSSTSKIAVNAWEFPGIVLEHYAYSAGTVAPLPPHAHPEYQFGLSFNCQGEYTYRGAVHPIPTGTLSLIHTGEAHAPSQRTSLPAPATFWMMQIDPSVMERAALEVTGMPTTPFVPALFLSDHDLVQRLLVFCRRVASDASRLEQDVALIHFLAPLLTRHAEGCLDAVKAPVHRPSVAKVRDFLQTHYSKNTSLTDLATLSGMSRFHLSRIFRQETGLSLSAYQQQLRVNQAKKLLVRGLSISEAAAAVGFYDQSHLGRHFKRLIGVTPGAYTRYHTA</sequence>
<keyword evidence="1" id="KW-0805">Transcription regulation</keyword>
<keyword evidence="4" id="KW-0804">Transcription</keyword>
<dbReference type="PANTHER" id="PTHR46796:SF2">
    <property type="entry name" value="TRANSCRIPTIONAL REGULATORY PROTEIN"/>
    <property type="match status" value="1"/>
</dbReference>
<keyword evidence="2" id="KW-0238">DNA-binding</keyword>
<dbReference type="PROSITE" id="PS01124">
    <property type="entry name" value="HTH_ARAC_FAMILY_2"/>
    <property type="match status" value="1"/>
</dbReference>
<dbReference type="GO" id="GO:0003700">
    <property type="term" value="F:DNA-binding transcription factor activity"/>
    <property type="evidence" value="ECO:0007669"/>
    <property type="project" value="InterPro"/>
</dbReference>
<organism evidence="6 7">
    <name type="scientific">Acaryochloris thomasi RCC1774</name>
    <dbReference type="NCBI Taxonomy" id="1764569"/>
    <lineage>
        <taxon>Bacteria</taxon>
        <taxon>Bacillati</taxon>
        <taxon>Cyanobacteriota</taxon>
        <taxon>Cyanophyceae</taxon>
        <taxon>Acaryochloridales</taxon>
        <taxon>Acaryochloridaceae</taxon>
        <taxon>Acaryochloris</taxon>
        <taxon>Acaryochloris thomasi</taxon>
    </lineage>
</organism>
<dbReference type="PROSITE" id="PS00041">
    <property type="entry name" value="HTH_ARAC_FAMILY_1"/>
    <property type="match status" value="1"/>
</dbReference>
<proteinExistence type="predicted"/>
<keyword evidence="3" id="KW-0010">Activator</keyword>
<feature type="domain" description="HTH araC/xylS-type" evidence="5">
    <location>
        <begin position="178"/>
        <end position="275"/>
    </location>
</feature>
<accession>A0A2W1K164</accession>
<comment type="caution">
    <text evidence="6">The sequence shown here is derived from an EMBL/GenBank/DDBJ whole genome shotgun (WGS) entry which is preliminary data.</text>
</comment>